<accession>A0A6H5HHL1</accession>
<dbReference type="Pfam" id="PF01365">
    <property type="entry name" value="RYDR_ITPR"/>
    <property type="match status" value="1"/>
</dbReference>
<dbReference type="GO" id="GO:0006941">
    <property type="term" value="P:striated muscle contraction"/>
    <property type="evidence" value="ECO:0007669"/>
    <property type="project" value="TreeGrafter"/>
</dbReference>
<evidence type="ECO:0000256" key="1">
    <source>
        <dbReference type="SAM" id="MobiDB-lite"/>
    </source>
</evidence>
<keyword evidence="5" id="KW-1185">Reference proteome</keyword>
<evidence type="ECO:0000259" key="3">
    <source>
        <dbReference type="Pfam" id="PF02026"/>
    </source>
</evidence>
<dbReference type="EMBL" id="CADCXU010029774">
    <property type="protein sequence ID" value="CAB0015938.1"/>
    <property type="molecule type" value="Genomic_DNA"/>
</dbReference>
<feature type="region of interest" description="Disordered" evidence="1">
    <location>
        <begin position="43"/>
        <end position="93"/>
    </location>
</feature>
<feature type="compositionally biased region" description="Basic and acidic residues" evidence="1">
    <location>
        <begin position="60"/>
        <end position="76"/>
    </location>
</feature>
<gene>
    <name evidence="4" type="ORF">NTEN_LOCUS20278</name>
</gene>
<name>A0A6H5HHL1_9HEMI</name>
<organism evidence="4 5">
    <name type="scientific">Nesidiocoris tenuis</name>
    <dbReference type="NCBI Taxonomy" id="355587"/>
    <lineage>
        <taxon>Eukaryota</taxon>
        <taxon>Metazoa</taxon>
        <taxon>Ecdysozoa</taxon>
        <taxon>Arthropoda</taxon>
        <taxon>Hexapoda</taxon>
        <taxon>Insecta</taxon>
        <taxon>Pterygota</taxon>
        <taxon>Neoptera</taxon>
        <taxon>Paraneoptera</taxon>
        <taxon>Hemiptera</taxon>
        <taxon>Heteroptera</taxon>
        <taxon>Panheteroptera</taxon>
        <taxon>Cimicomorpha</taxon>
        <taxon>Miridae</taxon>
        <taxon>Dicyphina</taxon>
        <taxon>Nesidiocoris</taxon>
    </lineage>
</organism>
<evidence type="ECO:0000313" key="4">
    <source>
        <dbReference type="EMBL" id="CAB0015938.1"/>
    </source>
</evidence>
<dbReference type="GO" id="GO:0042383">
    <property type="term" value="C:sarcolemma"/>
    <property type="evidence" value="ECO:0007669"/>
    <property type="project" value="TreeGrafter"/>
</dbReference>
<feature type="compositionally biased region" description="Polar residues" evidence="1">
    <location>
        <begin position="43"/>
        <end position="53"/>
    </location>
</feature>
<reference evidence="4 5" key="1">
    <citation type="submission" date="2020-02" db="EMBL/GenBank/DDBJ databases">
        <authorList>
            <person name="Ferguson B K."/>
        </authorList>
    </citation>
    <scope>NUCLEOTIDE SEQUENCE [LARGE SCALE GENOMIC DNA]</scope>
</reference>
<evidence type="ECO:0000313" key="5">
    <source>
        <dbReference type="Proteomes" id="UP000479000"/>
    </source>
</evidence>
<dbReference type="Pfam" id="PF02026">
    <property type="entry name" value="RyR"/>
    <property type="match status" value="2"/>
</dbReference>
<dbReference type="OrthoDB" id="300855at2759"/>
<dbReference type="Gene3D" id="1.10.490.160">
    <property type="match status" value="1"/>
</dbReference>
<dbReference type="GO" id="GO:0034704">
    <property type="term" value="C:calcium channel complex"/>
    <property type="evidence" value="ECO:0007669"/>
    <property type="project" value="TreeGrafter"/>
</dbReference>
<proteinExistence type="predicted"/>
<feature type="domain" description="Ryanodine receptor Ryr" evidence="3">
    <location>
        <begin position="410"/>
        <end position="493"/>
    </location>
</feature>
<dbReference type="InterPro" id="IPR003032">
    <property type="entry name" value="Ryanodine_rcpt"/>
</dbReference>
<dbReference type="Proteomes" id="UP000479000">
    <property type="component" value="Unassembled WGS sequence"/>
</dbReference>
<protein>
    <recommendedName>
        <fullName evidence="6">Ryanodine receptor Ryr domain-containing protein</fullName>
    </recommendedName>
</protein>
<feature type="compositionally biased region" description="Polar residues" evidence="1">
    <location>
        <begin position="386"/>
        <end position="395"/>
    </location>
</feature>
<evidence type="ECO:0000259" key="2">
    <source>
        <dbReference type="Pfam" id="PF01365"/>
    </source>
</evidence>
<dbReference type="GO" id="GO:0033017">
    <property type="term" value="C:sarcoplasmic reticulum membrane"/>
    <property type="evidence" value="ECO:0007669"/>
    <property type="project" value="TreeGrafter"/>
</dbReference>
<dbReference type="GO" id="GO:0005219">
    <property type="term" value="F:ryanodine-sensitive calcium-release channel activity"/>
    <property type="evidence" value="ECO:0007669"/>
    <property type="project" value="TreeGrafter"/>
</dbReference>
<dbReference type="InterPro" id="IPR000699">
    <property type="entry name" value="RIH_dom"/>
</dbReference>
<feature type="domain" description="Ryanodine receptor Ryr" evidence="3">
    <location>
        <begin position="293"/>
        <end position="379"/>
    </location>
</feature>
<dbReference type="PANTHER" id="PTHR46399">
    <property type="entry name" value="B30.2/SPRY DOMAIN-CONTAINING PROTEIN"/>
    <property type="match status" value="1"/>
</dbReference>
<dbReference type="InterPro" id="IPR015925">
    <property type="entry name" value="Ryanodine_IP3_receptor"/>
</dbReference>
<dbReference type="GO" id="GO:0014808">
    <property type="term" value="P:release of sequestered calcium ion into cytosol by sarcoplasmic reticulum"/>
    <property type="evidence" value="ECO:0007669"/>
    <property type="project" value="TreeGrafter"/>
</dbReference>
<dbReference type="AlphaFoldDB" id="A0A6H5HHL1"/>
<feature type="region of interest" description="Disordered" evidence="1">
    <location>
        <begin position="383"/>
        <end position="415"/>
    </location>
</feature>
<evidence type="ECO:0008006" key="6">
    <source>
        <dbReference type="Google" id="ProtNLM"/>
    </source>
</evidence>
<dbReference type="PANTHER" id="PTHR46399:SF8">
    <property type="entry name" value="B30.2_SPRY DOMAIN-CONTAINING PROTEIN"/>
    <property type="match status" value="1"/>
</dbReference>
<dbReference type="GO" id="GO:0005790">
    <property type="term" value="C:smooth endoplasmic reticulum"/>
    <property type="evidence" value="ECO:0007669"/>
    <property type="project" value="TreeGrafter"/>
</dbReference>
<sequence length="886" mass="100186">MKGSFSIRKFVNNHTFFQHPDLIRVLRVHENVMAVMINTLGRRSQAQSDTPQTGEGGEPVAKEKMSERIADRRKNMDPSSDLGGFEHPLPESDEDEDYIDTGAAILAFYCTLIDLLGRCAPDASVIAQGKNESLRARAILRSLVPLEDLFGVLSLRFTLSHPAVGEEAPNSDIPSGLIPSHKQSIVLFLERVYGIETADLFFRLLEEAFLPDLRAATMLDKADGGESEMALAMNRYIGNYILPLLISLSNFYSNADNYATLLDATLHTAYRMSKNRMLTKGQREAVSDFLVALTRVSLSNDFNTIVQKFSEHYHDAWASRKMENGWQHGDQWSDTNKTHPRLKPYTMLSDYVSPSEKERYKEPVRESLKALLAIGWGVEHTEVDIPSNNRGNSVRRQSKGGQEPGTPFNYHPNPIDMSNLTLSREMQNMAERLAENSHDIWAKKKKEELNQMGGAVSPQLVPYDLLTDKEKRKNRERAQEFLKYLQYQGFKLHKPYRGGDEADQIAAAAATGESRFAYSLLEKLLQYTDKATINMKLLKPSSTFSRRMSFKTCTRDIKFFSKVVLLLIEKYFSTHRNYFIAVATATNNVGAASLKEKEMVASLDCDTPFSNRSLVKNCPEFIRTSMLTFFNNVADDLGQTILCFNEWMKSRWLRTRCSAASTLWASILPLPTIDVLARMEQTMPTLDAVLNEVNAFVESEKGHSQAPHVIDVILPMLCAYLPVWWSQGPDNVSLTAGNYVTMVTSDHMNQLLKNVLKLIKNNIGNDNAPWMTRIAGEIQEEWNLIVRDIYSFYPLLIKYVDLQRNHWLKNNIPEADELYNLVADIFNIWSKSQYFLKEEQNFISANEIDNMTLIMPTATRRTVVVADAAAASGGGGKAKVKSHSQI</sequence>
<feature type="domain" description="RIH" evidence="2">
    <location>
        <begin position="8"/>
        <end position="52"/>
    </location>
</feature>
<dbReference type="GO" id="GO:0030018">
    <property type="term" value="C:Z disc"/>
    <property type="evidence" value="ECO:0007669"/>
    <property type="project" value="TreeGrafter"/>
</dbReference>